<dbReference type="Pfam" id="PF11612">
    <property type="entry name" value="T2SSJ"/>
    <property type="match status" value="1"/>
</dbReference>
<gene>
    <name evidence="4" type="ORF">Pla108_27250</name>
</gene>
<evidence type="ECO:0000256" key="1">
    <source>
        <dbReference type="ARBA" id="ARBA00011084"/>
    </source>
</evidence>
<evidence type="ECO:0000313" key="5">
    <source>
        <dbReference type="Proteomes" id="UP000317421"/>
    </source>
</evidence>
<protein>
    <recommendedName>
        <fullName evidence="2">Type II secretion system protein J</fullName>
    </recommendedName>
</protein>
<comment type="caution">
    <text evidence="4">The sequence shown here is derived from an EMBL/GenBank/DDBJ whole genome shotgun (WGS) entry which is preliminary data.</text>
</comment>
<dbReference type="OrthoDB" id="9812770at2"/>
<evidence type="ECO:0000313" key="4">
    <source>
        <dbReference type="EMBL" id="TWT96948.1"/>
    </source>
</evidence>
<dbReference type="AlphaFoldDB" id="A0A5C6AC97"/>
<keyword evidence="5" id="KW-1185">Reference proteome</keyword>
<proteinExistence type="inferred from homology"/>
<dbReference type="InterPro" id="IPR045584">
    <property type="entry name" value="Pilin-like"/>
</dbReference>
<dbReference type="Proteomes" id="UP000317421">
    <property type="component" value="Unassembled WGS sequence"/>
</dbReference>
<sequence>MNLRRGFSLIELVLAISLSIALVALLGLAIDLHLVRLDSSRTTIEQAQLARAILDRITTDLRGVTTAPPQDVSEQLAAAESAAKFNVDEVDQTTETDESAEAVASETETAPGLYGTIDTVTIDTRQLWQSLVTAEAGQPPVTRVGAGWIQITYGMSLVAETPGLVRSETPRDAARWRTEQGQTAPVIEPIAAEVRGVQFRYFDGDQLLEVWDMADQETLPTAVEVRIELAPADAADATNSNAERQATKIYRRVVRLPAAADENEEDAAATATDTEAV</sequence>
<dbReference type="InterPro" id="IPR010055">
    <property type="entry name" value="T2SS_protein-GspJ"/>
</dbReference>
<evidence type="ECO:0000256" key="3">
    <source>
        <dbReference type="SAM" id="MobiDB-lite"/>
    </source>
</evidence>
<comment type="similarity">
    <text evidence="1">Belongs to the GSP J family.</text>
</comment>
<dbReference type="EMBL" id="SJPR01000003">
    <property type="protein sequence ID" value="TWT96948.1"/>
    <property type="molecule type" value="Genomic_DNA"/>
</dbReference>
<evidence type="ECO:0000256" key="2">
    <source>
        <dbReference type="ARBA" id="ARBA00021539"/>
    </source>
</evidence>
<dbReference type="GO" id="GO:0015627">
    <property type="term" value="C:type II protein secretion system complex"/>
    <property type="evidence" value="ECO:0007669"/>
    <property type="project" value="InterPro"/>
</dbReference>
<feature type="region of interest" description="Disordered" evidence="3">
    <location>
        <begin position="89"/>
        <end position="108"/>
    </location>
</feature>
<dbReference type="GO" id="GO:0015628">
    <property type="term" value="P:protein secretion by the type II secretion system"/>
    <property type="evidence" value="ECO:0007669"/>
    <property type="project" value="InterPro"/>
</dbReference>
<reference evidence="4 5" key="1">
    <citation type="submission" date="2019-02" db="EMBL/GenBank/DDBJ databases">
        <title>Deep-cultivation of Planctomycetes and their phenomic and genomic characterization uncovers novel biology.</title>
        <authorList>
            <person name="Wiegand S."/>
            <person name="Jogler M."/>
            <person name="Boedeker C."/>
            <person name="Pinto D."/>
            <person name="Vollmers J."/>
            <person name="Rivas-Marin E."/>
            <person name="Kohn T."/>
            <person name="Peeters S.H."/>
            <person name="Heuer A."/>
            <person name="Rast P."/>
            <person name="Oberbeckmann S."/>
            <person name="Bunk B."/>
            <person name="Jeske O."/>
            <person name="Meyerdierks A."/>
            <person name="Storesund J.E."/>
            <person name="Kallscheuer N."/>
            <person name="Luecker S."/>
            <person name="Lage O.M."/>
            <person name="Pohl T."/>
            <person name="Merkel B.J."/>
            <person name="Hornburger P."/>
            <person name="Mueller R.-W."/>
            <person name="Bruemmer F."/>
            <person name="Labrenz M."/>
            <person name="Spormann A.M."/>
            <person name="Op Den Camp H."/>
            <person name="Overmann J."/>
            <person name="Amann R."/>
            <person name="Jetten M.S.M."/>
            <person name="Mascher T."/>
            <person name="Medema M.H."/>
            <person name="Devos D.P."/>
            <person name="Kaster A.-K."/>
            <person name="Ovreas L."/>
            <person name="Rohde M."/>
            <person name="Galperin M.Y."/>
            <person name="Jogler C."/>
        </authorList>
    </citation>
    <scope>NUCLEOTIDE SEQUENCE [LARGE SCALE GENOMIC DNA]</scope>
    <source>
        <strain evidence="4 5">Pla108</strain>
    </source>
</reference>
<dbReference type="RefSeq" id="WP_146445446.1">
    <property type="nucleotide sequence ID" value="NZ_SJPR01000003.1"/>
</dbReference>
<dbReference type="InterPro" id="IPR012902">
    <property type="entry name" value="N_methyl_site"/>
</dbReference>
<accession>A0A5C6AC97</accession>
<feature type="compositionally biased region" description="Acidic residues" evidence="3">
    <location>
        <begin position="89"/>
        <end position="100"/>
    </location>
</feature>
<dbReference type="PROSITE" id="PS00409">
    <property type="entry name" value="PROKAR_NTER_METHYL"/>
    <property type="match status" value="1"/>
</dbReference>
<organism evidence="4 5">
    <name type="scientific">Botrimarina colliarenosi</name>
    <dbReference type="NCBI Taxonomy" id="2528001"/>
    <lineage>
        <taxon>Bacteria</taxon>
        <taxon>Pseudomonadati</taxon>
        <taxon>Planctomycetota</taxon>
        <taxon>Planctomycetia</taxon>
        <taxon>Pirellulales</taxon>
        <taxon>Lacipirellulaceae</taxon>
        <taxon>Botrimarina</taxon>
    </lineage>
</organism>
<name>A0A5C6AC97_9BACT</name>
<dbReference type="SUPFAM" id="SSF54523">
    <property type="entry name" value="Pili subunits"/>
    <property type="match status" value="1"/>
</dbReference>